<dbReference type="FunFam" id="3.30.70.270:FF:000001">
    <property type="entry name" value="Diguanylate cyclase domain protein"/>
    <property type="match status" value="1"/>
</dbReference>
<dbReference type="SMART" id="SM00267">
    <property type="entry name" value="GGDEF"/>
    <property type="match status" value="1"/>
</dbReference>
<dbReference type="STRING" id="598659.NAMH_1316"/>
<dbReference type="CDD" id="cd01949">
    <property type="entry name" value="GGDEF"/>
    <property type="match status" value="1"/>
</dbReference>
<dbReference type="SMART" id="SM00052">
    <property type="entry name" value="EAL"/>
    <property type="match status" value="1"/>
</dbReference>
<dbReference type="InterPro" id="IPR001633">
    <property type="entry name" value="EAL_dom"/>
</dbReference>
<dbReference type="InterPro" id="IPR029787">
    <property type="entry name" value="Nucleotide_cyclase"/>
</dbReference>
<dbReference type="SUPFAM" id="SSF141868">
    <property type="entry name" value="EAL domain-like"/>
    <property type="match status" value="1"/>
</dbReference>
<evidence type="ECO:0000256" key="1">
    <source>
        <dbReference type="SAM" id="Phobius"/>
    </source>
</evidence>
<evidence type="ECO:0000259" key="3">
    <source>
        <dbReference type="PROSITE" id="PS50887"/>
    </source>
</evidence>
<protein>
    <submittedName>
        <fullName evidence="4">Sensory box/ggdef family protein</fullName>
    </submittedName>
</protein>
<dbReference type="eggNOG" id="COG5001">
    <property type="taxonomic scope" value="Bacteria"/>
</dbReference>
<dbReference type="PROSITE" id="PS50887">
    <property type="entry name" value="GGDEF"/>
    <property type="match status" value="1"/>
</dbReference>
<dbReference type="KEGG" id="nam:NAMH_1316"/>
<dbReference type="SUPFAM" id="SSF55073">
    <property type="entry name" value="Nucleotide cyclase"/>
    <property type="match status" value="1"/>
</dbReference>
<keyword evidence="1" id="KW-0812">Transmembrane</keyword>
<dbReference type="Proteomes" id="UP000000448">
    <property type="component" value="Chromosome"/>
</dbReference>
<name>B9L5S2_NAUPA</name>
<feature type="domain" description="EAL" evidence="2">
    <location>
        <begin position="404"/>
        <end position="652"/>
    </location>
</feature>
<dbReference type="InterPro" id="IPR043128">
    <property type="entry name" value="Rev_trsase/Diguanyl_cyclase"/>
</dbReference>
<dbReference type="HOGENOM" id="CLU_000445_70_50_7"/>
<dbReference type="CDD" id="cd01948">
    <property type="entry name" value="EAL"/>
    <property type="match status" value="1"/>
</dbReference>
<dbReference type="OrthoDB" id="5372181at2"/>
<feature type="domain" description="GGDEF" evidence="3">
    <location>
        <begin position="262"/>
        <end position="395"/>
    </location>
</feature>
<reference evidence="4 5" key="1">
    <citation type="journal article" date="2009" name="PLoS Genet.">
        <title>Adaptations to submarine hydrothermal environments exemplified by the genome of Nautilia profundicola.</title>
        <authorList>
            <person name="Campbell B.J."/>
            <person name="Smith J.L."/>
            <person name="Hanson T.E."/>
            <person name="Klotz M.G."/>
            <person name="Stein L.Y."/>
            <person name="Lee C.K."/>
            <person name="Wu D."/>
            <person name="Robinson J.M."/>
            <person name="Khouri H.M."/>
            <person name="Eisen J.A."/>
            <person name="Cary S.C."/>
        </authorList>
    </citation>
    <scope>NUCLEOTIDE SEQUENCE [LARGE SCALE GENOMIC DNA]</scope>
    <source>
        <strain evidence="5">ATCC BAA-1463 / DSM 18972 / AmH</strain>
    </source>
</reference>
<gene>
    <name evidence="4" type="ordered locus">NAMH_1316</name>
</gene>
<evidence type="ECO:0000259" key="2">
    <source>
        <dbReference type="PROSITE" id="PS50883"/>
    </source>
</evidence>
<dbReference type="InterPro" id="IPR000160">
    <property type="entry name" value="GGDEF_dom"/>
</dbReference>
<dbReference type="PANTHER" id="PTHR33121">
    <property type="entry name" value="CYCLIC DI-GMP PHOSPHODIESTERASE PDEF"/>
    <property type="match status" value="1"/>
</dbReference>
<proteinExistence type="predicted"/>
<dbReference type="AlphaFoldDB" id="B9L5S2"/>
<dbReference type="GO" id="GO:0071111">
    <property type="term" value="F:cyclic-guanylate-specific phosphodiesterase activity"/>
    <property type="evidence" value="ECO:0007669"/>
    <property type="project" value="InterPro"/>
</dbReference>
<dbReference type="Pfam" id="PF00563">
    <property type="entry name" value="EAL"/>
    <property type="match status" value="1"/>
</dbReference>
<dbReference type="InterPro" id="IPR050706">
    <property type="entry name" value="Cyclic-di-GMP_PDE-like"/>
</dbReference>
<dbReference type="Gene3D" id="3.30.70.270">
    <property type="match status" value="1"/>
</dbReference>
<dbReference type="Pfam" id="PF00990">
    <property type="entry name" value="GGDEF"/>
    <property type="match status" value="1"/>
</dbReference>
<sequence>MKIKNFLMLINMLIVIVFISIFYFIYLQQKKTLVNIISDDIFQTLNSVSYSFSKAMNNNSDYMILKPILDRKSTSDFFDGFILSTSNDEVLFKSGNMKLKIPQPQKIQFKLNNIDLRTLLNKDAYVINIKYFDKNRFKTMKLYLFPNKDYLKKIFTYLKIKYVLLFLFTIIFVFFFLKSIYNAVIVKPLVKLKKYADREINKPKKFFIYEFDDIKETLAQTFATIREYIEKLEISSITDSLTRLKNRKFLNEYLVKLISENQKFAVVFIDIDNFKDINDFFGHSVGDEIIIEISSILSKHVKNHEIVARIGGDEFVLVFQEYNNEEDLKERLDLLLNSLHRTWTIHNQNIGTTVSIGVAEFPKTAKSVEELLKFADIALYEAKKMGKNKYVIFDENLKNKINKEIQIKTTMNQALVNNEFKLFYQPKFDKNKNIIGCEALIRWIRDGQIISPLDFIPIAEKSGFIIQLGNWIMEEVAKVQQEWLNKGIKLEISFNVSAVQFRNEKFVNDLKEIFKKSQRNLIEMEITESVFIQEKDKAKTIINEIRDYGIRISLDDFGTGYSSLSFLREFEIDVLKIDKSFVDEIYSEEGKVYVQTILNMAENLHLETIAEGVETEEQFNILKSLGCKYFQGYLFSKPLPKEEFEKFVLSYS</sequence>
<keyword evidence="1" id="KW-1133">Transmembrane helix</keyword>
<accession>B9L5S2</accession>
<dbReference type="PROSITE" id="PS50883">
    <property type="entry name" value="EAL"/>
    <property type="match status" value="1"/>
</dbReference>
<evidence type="ECO:0000313" key="5">
    <source>
        <dbReference type="Proteomes" id="UP000000448"/>
    </source>
</evidence>
<dbReference type="RefSeq" id="WP_015902307.1">
    <property type="nucleotide sequence ID" value="NC_012115.1"/>
</dbReference>
<organism evidence="4 5">
    <name type="scientific">Nautilia profundicola (strain ATCC BAA-1463 / DSM 18972 / AmH)</name>
    <dbReference type="NCBI Taxonomy" id="598659"/>
    <lineage>
        <taxon>Bacteria</taxon>
        <taxon>Pseudomonadati</taxon>
        <taxon>Campylobacterota</taxon>
        <taxon>Epsilonproteobacteria</taxon>
        <taxon>Nautiliales</taxon>
        <taxon>Nautiliaceae</taxon>
        <taxon>Nautilia</taxon>
    </lineage>
</organism>
<dbReference type="Gene3D" id="3.20.20.450">
    <property type="entry name" value="EAL domain"/>
    <property type="match status" value="1"/>
</dbReference>
<feature type="transmembrane region" description="Helical" evidence="1">
    <location>
        <begin position="6"/>
        <end position="26"/>
    </location>
</feature>
<dbReference type="EMBL" id="CP001279">
    <property type="protein sequence ID" value="ACM93255.1"/>
    <property type="molecule type" value="Genomic_DNA"/>
</dbReference>
<dbReference type="NCBIfam" id="TIGR00254">
    <property type="entry name" value="GGDEF"/>
    <property type="match status" value="1"/>
</dbReference>
<feature type="transmembrane region" description="Helical" evidence="1">
    <location>
        <begin position="162"/>
        <end position="181"/>
    </location>
</feature>
<keyword evidence="5" id="KW-1185">Reference proteome</keyword>
<dbReference type="InterPro" id="IPR035919">
    <property type="entry name" value="EAL_sf"/>
</dbReference>
<evidence type="ECO:0000313" key="4">
    <source>
        <dbReference type="EMBL" id="ACM93255.1"/>
    </source>
</evidence>
<keyword evidence="1" id="KW-0472">Membrane</keyword>
<dbReference type="PANTHER" id="PTHR33121:SF70">
    <property type="entry name" value="SIGNALING PROTEIN YKOW"/>
    <property type="match status" value="1"/>
</dbReference>